<evidence type="ECO:0000313" key="2">
    <source>
        <dbReference type="Proteomes" id="UP000095552"/>
    </source>
</evidence>
<accession>A0A1E5SLP6</accession>
<comment type="caution">
    <text evidence="1">The sequence shown here is derived from an EMBL/GenBank/DDBJ whole genome shotgun (WGS) entry which is preliminary data.</text>
</comment>
<protein>
    <recommendedName>
        <fullName evidence="3">Lipoprotein</fullName>
    </recommendedName>
</protein>
<name>A0A1E5SLP6_9BACT</name>
<dbReference type="Proteomes" id="UP000095552">
    <property type="component" value="Unassembled WGS sequence"/>
</dbReference>
<dbReference type="AlphaFoldDB" id="A0A1E5SLP6"/>
<evidence type="ECO:0000313" key="1">
    <source>
        <dbReference type="EMBL" id="OEJ99976.1"/>
    </source>
</evidence>
<dbReference type="PROSITE" id="PS51257">
    <property type="entry name" value="PROKAR_LIPOPROTEIN"/>
    <property type="match status" value="1"/>
</dbReference>
<organism evidence="1 2">
    <name type="scientific">Roseivirga misakiensis</name>
    <dbReference type="NCBI Taxonomy" id="1563681"/>
    <lineage>
        <taxon>Bacteria</taxon>
        <taxon>Pseudomonadati</taxon>
        <taxon>Bacteroidota</taxon>
        <taxon>Cytophagia</taxon>
        <taxon>Cytophagales</taxon>
        <taxon>Roseivirgaceae</taxon>
        <taxon>Roseivirga</taxon>
    </lineage>
</organism>
<dbReference type="STRING" id="1563681.BFP71_10560"/>
<evidence type="ECO:0008006" key="3">
    <source>
        <dbReference type="Google" id="ProtNLM"/>
    </source>
</evidence>
<keyword evidence="2" id="KW-1185">Reference proteome</keyword>
<dbReference type="EMBL" id="MDGQ01000005">
    <property type="protein sequence ID" value="OEJ99976.1"/>
    <property type="molecule type" value="Genomic_DNA"/>
</dbReference>
<sequence>MILKTHHILSILAFTLFIGSCSRPEPKKDDEEYVPPAPVERVADFESDMPAYKFEFGSLALNINVKDLDHRVFKHFGHFYTEDYNIYRLDRVDYLAESYFIDEVNLYFIDSLLVRIQAFLKEDKTDEFLRKYGSAKISIDDYHNKTLLKTEKVVTKKNGKYTINEKLDAYTLKWIRKDLDISYQVSKKADTGRIMQAQELQAFNDKRQRYKLTFQTKDFENQLAWVKWESYQESKKKQKTR</sequence>
<gene>
    <name evidence="1" type="ORF">BFP71_10560</name>
</gene>
<reference evidence="1 2" key="1">
    <citation type="submission" date="2016-08" db="EMBL/GenBank/DDBJ databases">
        <title>Draft genome of Fabibacter sp. strain SK-8.</title>
        <authorList>
            <person name="Wong S.-K."/>
            <person name="Hamasaki K."/>
            <person name="Yoshizawa S."/>
        </authorList>
    </citation>
    <scope>NUCLEOTIDE SEQUENCE [LARGE SCALE GENOMIC DNA]</scope>
    <source>
        <strain evidence="1 2">SK-8</strain>
    </source>
</reference>
<proteinExistence type="predicted"/>